<dbReference type="RefSeq" id="WP_143936603.1">
    <property type="nucleotide sequence ID" value="NZ_VKKG01000001.1"/>
</dbReference>
<dbReference type="Proteomes" id="UP000317638">
    <property type="component" value="Unassembled WGS sequence"/>
</dbReference>
<reference evidence="3 4" key="1">
    <citation type="submission" date="2019-07" db="EMBL/GenBank/DDBJ databases">
        <authorList>
            <person name="Zhou L.-Y."/>
        </authorList>
    </citation>
    <scope>NUCLEOTIDE SEQUENCE [LARGE SCALE GENOMIC DNA]</scope>
    <source>
        <strain evidence="3 4">YIM 101269</strain>
    </source>
</reference>
<proteinExistence type="predicted"/>
<keyword evidence="4" id="KW-1185">Reference proteome</keyword>
<evidence type="ECO:0000259" key="2">
    <source>
        <dbReference type="Pfam" id="PF18970"/>
    </source>
</evidence>
<accession>A0A553K497</accession>
<dbReference type="Pfam" id="PF18970">
    <property type="entry name" value="DUF5709"/>
    <property type="match status" value="1"/>
</dbReference>
<organism evidence="3 4">
    <name type="scientific">Tessaracoccus rhinocerotis</name>
    <dbReference type="NCBI Taxonomy" id="1689449"/>
    <lineage>
        <taxon>Bacteria</taxon>
        <taxon>Bacillati</taxon>
        <taxon>Actinomycetota</taxon>
        <taxon>Actinomycetes</taxon>
        <taxon>Propionibacteriales</taxon>
        <taxon>Propionibacteriaceae</taxon>
        <taxon>Tessaracoccus</taxon>
    </lineage>
</organism>
<feature type="region of interest" description="Disordered" evidence="1">
    <location>
        <begin position="1"/>
        <end position="125"/>
    </location>
</feature>
<dbReference type="EMBL" id="VKKG01000001">
    <property type="protein sequence ID" value="TRY19514.1"/>
    <property type="molecule type" value="Genomic_DNA"/>
</dbReference>
<feature type="compositionally biased region" description="Basic and acidic residues" evidence="1">
    <location>
        <begin position="84"/>
        <end position="103"/>
    </location>
</feature>
<dbReference type="OrthoDB" id="3212066at2"/>
<sequence>MEATDDFMNEQVPDESEQLDQLQEGDSLVNRGVADVLDEGYTTPEGWSPAQRFGNTPAEMRQGETIEQRVKQEVPEPDPDQQSDGERWNKDGDKRQVGGERAGRLMGVQGPGGRQHTLGVDVGYSGGAASAEEAAMHVISDEDEDQLD</sequence>
<dbReference type="AlphaFoldDB" id="A0A553K497"/>
<comment type="caution">
    <text evidence="3">The sequence shown here is derived from an EMBL/GenBank/DDBJ whole genome shotgun (WGS) entry which is preliminary data.</text>
</comment>
<evidence type="ECO:0000313" key="4">
    <source>
        <dbReference type="Proteomes" id="UP000317638"/>
    </source>
</evidence>
<name>A0A553K497_9ACTN</name>
<evidence type="ECO:0000256" key="1">
    <source>
        <dbReference type="SAM" id="MobiDB-lite"/>
    </source>
</evidence>
<dbReference type="InterPro" id="IPR043763">
    <property type="entry name" value="DUF5709"/>
</dbReference>
<feature type="domain" description="DUF5709" evidence="2">
    <location>
        <begin position="96"/>
        <end position="141"/>
    </location>
</feature>
<feature type="compositionally biased region" description="Acidic residues" evidence="1">
    <location>
        <begin position="1"/>
        <end position="18"/>
    </location>
</feature>
<evidence type="ECO:0000313" key="3">
    <source>
        <dbReference type="EMBL" id="TRY19514.1"/>
    </source>
</evidence>
<feature type="compositionally biased region" description="Basic and acidic residues" evidence="1">
    <location>
        <begin position="61"/>
        <end position="74"/>
    </location>
</feature>
<protein>
    <recommendedName>
        <fullName evidence="2">DUF5709 domain-containing protein</fullName>
    </recommendedName>
</protein>
<gene>
    <name evidence="3" type="ORF">FOJ82_01005</name>
</gene>